<dbReference type="InterPro" id="IPR050904">
    <property type="entry name" value="Adhesion/Biosynth-related"/>
</dbReference>
<dbReference type="PROSITE" id="PS50213">
    <property type="entry name" value="FAS1"/>
    <property type="match status" value="4"/>
</dbReference>
<protein>
    <submittedName>
        <fullName evidence="2">Putative fasciclin</fullName>
    </submittedName>
</protein>
<evidence type="ECO:0000259" key="1">
    <source>
        <dbReference type="PROSITE" id="PS50213"/>
    </source>
</evidence>
<dbReference type="InterPro" id="IPR036378">
    <property type="entry name" value="FAS1_dom_sf"/>
</dbReference>
<feature type="domain" description="FAS1" evidence="1">
    <location>
        <begin position="501"/>
        <end position="653"/>
    </location>
</feature>
<sequence>MKIGSKWFYAGGGGDGGVFTTNTNAVLVLLMMMTVATSTVASRTPISMTLEQHISDDPDLSQFYDLIERNPIASAALKLRALTIFAPTNQAFQRYLGNKTVVLYHISTVATPLEQLGTTITSDYDGNPPIYVTRRRLPNGSEDVYVNNARIIRSRSNVQLANQAGKRQVLHIIDDVLTPLTVNPSTSFELYNPDAFQFIQHAENLDINQHRIRSFRQKIVMTRKEDIYKAVGGHTFLIPVEEGFKPPPRPDMIDRKVIDGHVIPNNVIFTAPAPLDDPLETLAFEDNLKVTVTFFKQGEGKNAKVYVRSNTVIGDSRHASGAVLAEIVKANIPVRNGVVHLIHRPLMVVDTTVLQFLEEKEDGPLYKFYELIADYAPDFFKTMANMNQMTLFAPSNEALSHPIVGNFIRNRDKLREILNLHLVRDSVTTDKIRKNNQNQIYQIPTGADKKFLYFNVITNRFDHNQTITVEGGGVNATIILSDIAATNGYLHIIDRVLGIPYMTVQEKIETDPMLNLTYQFGRLNQFNEQLNKTTKRFTYFIPRDKAWLQWFQEHQGANLNSFLTDIYQTRSVLERHLVVADRVFTMADLKAMSNDSLILPTVGPHNLQIRVREEDRRFQIQWRDSPKPKEWVNVFRPDVECTNGIIHVIDLPLVRDNDISTSGTAGSWSGSSKTGTFLLAIAVSSLVVVALGGGL</sequence>
<dbReference type="InterPro" id="IPR000782">
    <property type="entry name" value="FAS1_domain"/>
</dbReference>
<dbReference type="GO" id="GO:0005615">
    <property type="term" value="C:extracellular space"/>
    <property type="evidence" value="ECO:0007669"/>
    <property type="project" value="TreeGrafter"/>
</dbReference>
<dbReference type="FunFam" id="2.30.180.10:FF:000039">
    <property type="entry name" value="Fasciclin 1, isoform F"/>
    <property type="match status" value="1"/>
</dbReference>
<dbReference type="Pfam" id="PF02469">
    <property type="entry name" value="Fasciclin"/>
    <property type="match status" value="3"/>
</dbReference>
<name>A0A1Q3FXI7_CULTA</name>
<feature type="domain" description="FAS1" evidence="1">
    <location>
        <begin position="350"/>
        <end position="497"/>
    </location>
</feature>
<dbReference type="SUPFAM" id="SSF82153">
    <property type="entry name" value="FAS1 domain"/>
    <property type="match status" value="4"/>
</dbReference>
<organism evidence="2">
    <name type="scientific">Culex tarsalis</name>
    <name type="common">Encephalitis mosquito</name>
    <dbReference type="NCBI Taxonomy" id="7177"/>
    <lineage>
        <taxon>Eukaryota</taxon>
        <taxon>Metazoa</taxon>
        <taxon>Ecdysozoa</taxon>
        <taxon>Arthropoda</taxon>
        <taxon>Hexapoda</taxon>
        <taxon>Insecta</taxon>
        <taxon>Pterygota</taxon>
        <taxon>Neoptera</taxon>
        <taxon>Endopterygota</taxon>
        <taxon>Diptera</taxon>
        <taxon>Nematocera</taxon>
        <taxon>Culicoidea</taxon>
        <taxon>Culicidae</taxon>
        <taxon>Culicinae</taxon>
        <taxon>Culicini</taxon>
        <taxon>Culex</taxon>
        <taxon>Culex</taxon>
    </lineage>
</organism>
<dbReference type="PANTHER" id="PTHR10900">
    <property type="entry name" value="PERIOSTIN-RELATED"/>
    <property type="match status" value="1"/>
</dbReference>
<dbReference type="EMBL" id="GFDL01002892">
    <property type="protein sequence ID" value="JAV32153.1"/>
    <property type="molecule type" value="Transcribed_RNA"/>
</dbReference>
<dbReference type="AlphaFoldDB" id="A0A1Q3FXI7"/>
<feature type="domain" description="FAS1" evidence="1">
    <location>
        <begin position="192"/>
        <end position="346"/>
    </location>
</feature>
<dbReference type="SMART" id="SM00554">
    <property type="entry name" value="FAS1"/>
    <property type="match status" value="4"/>
</dbReference>
<dbReference type="GO" id="GO:0007155">
    <property type="term" value="P:cell adhesion"/>
    <property type="evidence" value="ECO:0007669"/>
    <property type="project" value="TreeGrafter"/>
</dbReference>
<evidence type="ECO:0000313" key="2">
    <source>
        <dbReference type="EMBL" id="JAV32153.1"/>
    </source>
</evidence>
<reference evidence="2" key="1">
    <citation type="submission" date="2017-01" db="EMBL/GenBank/DDBJ databases">
        <title>A deep insight into the sialotranscriptome of adult male and female Cluex tarsalis mosquitoes.</title>
        <authorList>
            <person name="Ribeiro J.M."/>
            <person name="Moreira F."/>
            <person name="Bernard K.A."/>
            <person name="Calvo E."/>
        </authorList>
    </citation>
    <scope>NUCLEOTIDE SEQUENCE</scope>
    <source>
        <strain evidence="2">Kern County</strain>
        <tissue evidence="2">Salivary glands</tissue>
    </source>
</reference>
<feature type="domain" description="FAS1" evidence="1">
    <location>
        <begin position="47"/>
        <end position="177"/>
    </location>
</feature>
<dbReference type="GO" id="GO:0030198">
    <property type="term" value="P:extracellular matrix organization"/>
    <property type="evidence" value="ECO:0007669"/>
    <property type="project" value="TreeGrafter"/>
</dbReference>
<dbReference type="Gene3D" id="2.30.180.10">
    <property type="entry name" value="FAS1 domain"/>
    <property type="match status" value="4"/>
</dbReference>
<dbReference type="GO" id="GO:0031012">
    <property type="term" value="C:extracellular matrix"/>
    <property type="evidence" value="ECO:0007669"/>
    <property type="project" value="TreeGrafter"/>
</dbReference>
<proteinExistence type="predicted"/>
<accession>A0A1Q3FXI7</accession>
<dbReference type="PANTHER" id="PTHR10900:SF80">
    <property type="entry name" value="FASCICLIN-1"/>
    <property type="match status" value="1"/>
</dbReference>
<dbReference type="GO" id="GO:0050839">
    <property type="term" value="F:cell adhesion molecule binding"/>
    <property type="evidence" value="ECO:0007669"/>
    <property type="project" value="TreeGrafter"/>
</dbReference>